<dbReference type="EMBL" id="JBFTWV010000049">
    <property type="protein sequence ID" value="KAL2794046.1"/>
    <property type="molecule type" value="Genomic_DNA"/>
</dbReference>
<evidence type="ECO:0000313" key="2">
    <source>
        <dbReference type="EMBL" id="KAL2794046.1"/>
    </source>
</evidence>
<evidence type="ECO:0000313" key="3">
    <source>
        <dbReference type="Proteomes" id="UP001610563"/>
    </source>
</evidence>
<dbReference type="Proteomes" id="UP001610563">
    <property type="component" value="Unassembled WGS sequence"/>
</dbReference>
<evidence type="ECO:0000256" key="1">
    <source>
        <dbReference type="SAM" id="Phobius"/>
    </source>
</evidence>
<gene>
    <name evidence="2" type="ORF">BJX66DRAFT_304676</name>
</gene>
<proteinExistence type="predicted"/>
<keyword evidence="1" id="KW-0472">Membrane</keyword>
<organism evidence="2 3">
    <name type="scientific">Aspergillus keveii</name>
    <dbReference type="NCBI Taxonomy" id="714993"/>
    <lineage>
        <taxon>Eukaryota</taxon>
        <taxon>Fungi</taxon>
        <taxon>Dikarya</taxon>
        <taxon>Ascomycota</taxon>
        <taxon>Pezizomycotina</taxon>
        <taxon>Eurotiomycetes</taxon>
        <taxon>Eurotiomycetidae</taxon>
        <taxon>Eurotiales</taxon>
        <taxon>Aspergillaceae</taxon>
        <taxon>Aspergillus</taxon>
        <taxon>Aspergillus subgen. Nidulantes</taxon>
    </lineage>
</organism>
<comment type="caution">
    <text evidence="2">The sequence shown here is derived from an EMBL/GenBank/DDBJ whole genome shotgun (WGS) entry which is preliminary data.</text>
</comment>
<accession>A0ABR4G4W4</accession>
<reference evidence="2 3" key="1">
    <citation type="submission" date="2024-07" db="EMBL/GenBank/DDBJ databases">
        <title>Section-level genome sequencing and comparative genomics of Aspergillus sections Usti and Cavernicolus.</title>
        <authorList>
            <consortium name="Lawrence Berkeley National Laboratory"/>
            <person name="Nybo J.L."/>
            <person name="Vesth T.C."/>
            <person name="Theobald S."/>
            <person name="Frisvad J.C."/>
            <person name="Larsen T.O."/>
            <person name="Kjaerboelling I."/>
            <person name="Rothschild-Mancinelli K."/>
            <person name="Lyhne E.K."/>
            <person name="Kogle M.E."/>
            <person name="Barry K."/>
            <person name="Clum A."/>
            <person name="Na H."/>
            <person name="Ledsgaard L."/>
            <person name="Lin J."/>
            <person name="Lipzen A."/>
            <person name="Kuo A."/>
            <person name="Riley R."/>
            <person name="Mondo S."/>
            <person name="Labutti K."/>
            <person name="Haridas S."/>
            <person name="Pangalinan J."/>
            <person name="Salamov A.A."/>
            <person name="Simmons B.A."/>
            <person name="Magnuson J.K."/>
            <person name="Chen J."/>
            <person name="Drula E."/>
            <person name="Henrissat B."/>
            <person name="Wiebenga A."/>
            <person name="Lubbers R.J."/>
            <person name="Gomes A.C."/>
            <person name="Makela M.R."/>
            <person name="Stajich J."/>
            <person name="Grigoriev I.V."/>
            <person name="Mortensen U.H."/>
            <person name="De Vries R.P."/>
            <person name="Baker S.E."/>
            <person name="Andersen M.R."/>
        </authorList>
    </citation>
    <scope>NUCLEOTIDE SEQUENCE [LARGE SCALE GENOMIC DNA]</scope>
    <source>
        <strain evidence="2 3">CBS 209.92</strain>
    </source>
</reference>
<keyword evidence="1" id="KW-1133">Transmembrane helix</keyword>
<keyword evidence="3" id="KW-1185">Reference proteome</keyword>
<protein>
    <submittedName>
        <fullName evidence="2">Uncharacterized protein</fullName>
    </submittedName>
</protein>
<name>A0ABR4G4W4_9EURO</name>
<feature type="transmembrane region" description="Helical" evidence="1">
    <location>
        <begin position="12"/>
        <end position="31"/>
    </location>
</feature>
<keyword evidence="1" id="KW-0812">Transmembrane</keyword>
<sequence>MISTSLSIPKYFLIFNISGFLRISGLLRWIATKIRLYLKPYIGTAPKPCFTSSGCS</sequence>